<dbReference type="Proteomes" id="UP001203665">
    <property type="component" value="Unassembled WGS sequence"/>
</dbReference>
<protein>
    <recommendedName>
        <fullName evidence="3">Phage protein</fullName>
    </recommendedName>
</protein>
<evidence type="ECO:0008006" key="3">
    <source>
        <dbReference type="Google" id="ProtNLM"/>
    </source>
</evidence>
<keyword evidence="2" id="KW-1185">Reference proteome</keyword>
<accession>A0ABT0XDU8</accession>
<reference evidence="1" key="1">
    <citation type="submission" date="2022-06" db="EMBL/GenBank/DDBJ databases">
        <title>Alkalicoccobacillus porphyridii sp. nov., isolated from a marine red alga, Porphyridium purpureum and reclassification of Shouchella plakortidis and Shouchella gibsonii as Alkalicoccobacillus plakortidis comb. nov. and Alkalicoccobacillus gibsonii comb. nov.</title>
        <authorList>
            <person name="Kim K.H."/>
            <person name="Lee J.K."/>
            <person name="Han D.M."/>
            <person name="Baek J.H."/>
            <person name="Jeon C.O."/>
        </authorList>
    </citation>
    <scope>NUCLEOTIDE SEQUENCE</scope>
    <source>
        <strain evidence="1">DSM 19153</strain>
    </source>
</reference>
<evidence type="ECO:0000313" key="2">
    <source>
        <dbReference type="Proteomes" id="UP001203665"/>
    </source>
</evidence>
<sequence>MAGYSYEIYVTGGNEPVFESEHRKGNMDEANQFLASKMAHGDFIQFRHENGECVVIQKINITHIKIYDETYAYKGQFEEK</sequence>
<name>A0ABT0XDU8_9BACI</name>
<dbReference type="RefSeq" id="WP_251602967.1">
    <property type="nucleotide sequence ID" value="NZ_JAMQJY010000001.1"/>
</dbReference>
<proteinExistence type="predicted"/>
<organism evidence="1 2">
    <name type="scientific">Alkalicoccobacillus plakortidis</name>
    <dbReference type="NCBI Taxonomy" id="444060"/>
    <lineage>
        <taxon>Bacteria</taxon>
        <taxon>Bacillati</taxon>
        <taxon>Bacillota</taxon>
        <taxon>Bacilli</taxon>
        <taxon>Bacillales</taxon>
        <taxon>Bacillaceae</taxon>
        <taxon>Alkalicoccobacillus</taxon>
    </lineage>
</organism>
<evidence type="ECO:0000313" key="1">
    <source>
        <dbReference type="EMBL" id="MCM2674076.1"/>
    </source>
</evidence>
<dbReference type="EMBL" id="JAMQJY010000001">
    <property type="protein sequence ID" value="MCM2674076.1"/>
    <property type="molecule type" value="Genomic_DNA"/>
</dbReference>
<gene>
    <name evidence="1" type="ORF">NDM98_00120</name>
</gene>
<comment type="caution">
    <text evidence="1">The sequence shown here is derived from an EMBL/GenBank/DDBJ whole genome shotgun (WGS) entry which is preliminary data.</text>
</comment>